<dbReference type="STRING" id="236814.IX39_12970"/>
<dbReference type="OrthoDB" id="893860at2"/>
<dbReference type="Proteomes" id="UP000028713">
    <property type="component" value="Unassembled WGS sequence"/>
</dbReference>
<comment type="caution">
    <text evidence="1">The sequence shown here is derived from an EMBL/GenBank/DDBJ whole genome shotgun (WGS) entry which is preliminary data.</text>
</comment>
<evidence type="ECO:0000313" key="2">
    <source>
        <dbReference type="Proteomes" id="UP000028713"/>
    </source>
</evidence>
<dbReference type="eggNOG" id="ENOG503324Z">
    <property type="taxonomic scope" value="Bacteria"/>
</dbReference>
<evidence type="ECO:0000313" key="1">
    <source>
        <dbReference type="EMBL" id="KFE98351.1"/>
    </source>
</evidence>
<sequence>MIKTILIATDYSLESLNILKRVLKEKNAEENDTQYRILLVSGYDMGDSIRDLLFTTKSTIFNKIRTKEFCDAYGIIINKYPHLVDKIVCDIFSGSFQRAFNNYVKAEDITEAYYSTSLKDKNSKGRFDLAPFIKKSKDLESYEVVLGTPEFMPEKGRLAEVFVEV</sequence>
<organism evidence="1 2">
    <name type="scientific">Chryseobacterium formosense</name>
    <dbReference type="NCBI Taxonomy" id="236814"/>
    <lineage>
        <taxon>Bacteria</taxon>
        <taxon>Pseudomonadati</taxon>
        <taxon>Bacteroidota</taxon>
        <taxon>Flavobacteriia</taxon>
        <taxon>Flavobacteriales</taxon>
        <taxon>Weeksellaceae</taxon>
        <taxon>Chryseobacterium group</taxon>
        <taxon>Chryseobacterium</taxon>
    </lineage>
</organism>
<dbReference type="EMBL" id="JPRP01000002">
    <property type="protein sequence ID" value="KFE98351.1"/>
    <property type="molecule type" value="Genomic_DNA"/>
</dbReference>
<gene>
    <name evidence="1" type="ORF">IX39_12970</name>
</gene>
<dbReference type="AlphaFoldDB" id="A0A085Z1N8"/>
<name>A0A085Z1N8_9FLAO</name>
<protein>
    <submittedName>
        <fullName evidence="1">Uncharacterized protein</fullName>
    </submittedName>
</protein>
<keyword evidence="2" id="KW-1185">Reference proteome</keyword>
<dbReference type="RefSeq" id="WP_034677557.1">
    <property type="nucleotide sequence ID" value="NZ_FPAP01000006.1"/>
</dbReference>
<proteinExistence type="predicted"/>
<reference evidence="1 2" key="1">
    <citation type="submission" date="2014-07" db="EMBL/GenBank/DDBJ databases">
        <title>Genome of Chryseobacterium formosense LMG 24722.</title>
        <authorList>
            <person name="Pipes S.E."/>
            <person name="Stropko S.J."/>
            <person name="Newman J.D."/>
        </authorList>
    </citation>
    <scope>NUCLEOTIDE SEQUENCE [LARGE SCALE GENOMIC DNA]</scope>
    <source>
        <strain evidence="1 2">LMG 24722</strain>
    </source>
</reference>
<accession>A0A085Z1N8</accession>